<gene>
    <name evidence="2" type="ORF">VLK81_01555</name>
</gene>
<dbReference type="RefSeq" id="WP_324618749.1">
    <property type="nucleotide sequence ID" value="NZ_JAYKOT010000001.1"/>
</dbReference>
<accession>A0AAW9MVJ5</accession>
<dbReference type="Proteomes" id="UP001357733">
    <property type="component" value="Unassembled WGS sequence"/>
</dbReference>
<organism evidence="2 3">
    <name type="scientific">Citroniella saccharovorans</name>
    <dbReference type="NCBI Taxonomy" id="2053367"/>
    <lineage>
        <taxon>Bacteria</taxon>
        <taxon>Bacillati</taxon>
        <taxon>Bacillota</taxon>
        <taxon>Tissierellia</taxon>
        <taxon>Tissierellales</taxon>
        <taxon>Peptoniphilaceae</taxon>
        <taxon>Citroniella</taxon>
    </lineage>
</organism>
<protein>
    <recommendedName>
        <fullName evidence="4">Cell shape-determining protein</fullName>
    </recommendedName>
</protein>
<feature type="transmembrane region" description="Helical" evidence="1">
    <location>
        <begin position="94"/>
        <end position="113"/>
    </location>
</feature>
<name>A0AAW9MVJ5_9FIRM</name>
<dbReference type="AlphaFoldDB" id="A0AAW9MVJ5"/>
<comment type="caution">
    <text evidence="2">The sequence shown here is derived from an EMBL/GenBank/DDBJ whole genome shotgun (WGS) entry which is preliminary data.</text>
</comment>
<evidence type="ECO:0000256" key="1">
    <source>
        <dbReference type="SAM" id="Phobius"/>
    </source>
</evidence>
<proteinExistence type="predicted"/>
<keyword evidence="3" id="KW-1185">Reference proteome</keyword>
<feature type="transmembrane region" description="Helical" evidence="1">
    <location>
        <begin position="38"/>
        <end position="56"/>
    </location>
</feature>
<keyword evidence="1" id="KW-0472">Membrane</keyword>
<evidence type="ECO:0008006" key="4">
    <source>
        <dbReference type="Google" id="ProtNLM"/>
    </source>
</evidence>
<reference evidence="2 3" key="1">
    <citation type="submission" date="2024-01" db="EMBL/GenBank/DDBJ databases">
        <title>Complete genome sequence of Citroniella saccharovorans strain M6.X9, isolated from human fecal sample.</title>
        <authorList>
            <person name="Cheng G."/>
            <person name="Westerholm M."/>
            <person name="Schnurer A."/>
        </authorList>
    </citation>
    <scope>NUCLEOTIDE SEQUENCE [LARGE SCALE GENOMIC DNA]</scope>
    <source>
        <strain evidence="2 3">DSM 29873</strain>
    </source>
</reference>
<dbReference type="EMBL" id="JAYKOT010000001">
    <property type="protein sequence ID" value="MEB3428717.1"/>
    <property type="molecule type" value="Genomic_DNA"/>
</dbReference>
<keyword evidence="1" id="KW-1133">Transmembrane helix</keyword>
<sequence length="550" mass="62506">MDNGKFQDFSAYTFKDILKNKSKIKMDRKKFDLKLSKGKSIGLFIIISFLLFYFLLPPINIFSPFFIIFLAMECGLFLITIGPSFSIFKISIKIMAVFFALYVILNIASSEFFHAKSYANILNPINGDFSKQISEIKPEDIPTIDRDTAERLGERKMGEILDLVSQFNIDSSYTQINYKNNPVRVTPLEYNGFIKWLSNQSKGIPHYLLVDMKDGKVDLKTPNNPIKYSKSELFFRDIERLIRFKYPTKITGEINFEIDDEGNTYWITPTYSPRIWMKALDPNGAIIVRADTGDAKYYDLKDIPSWVDRVFSSEDILRQLSWNGKYKGGFFNSFISQKGVLKPTDGYNYLAVDDDVYFYTGITSVAKDSSNVGFFLVNLRTKEADFYPVSSAEEFSAMASAEGEVQEKNYTATFPLLLNIKGAPTYFISLKDNAGLIKMYAFIDAKNYQNVSIGNTVLQAYNAHINESSLSSTLAPEEKEMEDISGKVVDLKEVVIDGTTNYYILLDNGNIVIASIKLDENLAFLKANDKLSVKAFMVKDKLYNAISIEK</sequence>
<keyword evidence="1" id="KW-0812">Transmembrane</keyword>
<feature type="transmembrane region" description="Helical" evidence="1">
    <location>
        <begin position="62"/>
        <end position="82"/>
    </location>
</feature>
<evidence type="ECO:0000313" key="3">
    <source>
        <dbReference type="Proteomes" id="UP001357733"/>
    </source>
</evidence>
<evidence type="ECO:0000313" key="2">
    <source>
        <dbReference type="EMBL" id="MEB3428717.1"/>
    </source>
</evidence>